<dbReference type="GO" id="GO:0019934">
    <property type="term" value="P:cGMP-mediated signaling"/>
    <property type="evidence" value="ECO:0007669"/>
    <property type="project" value="TreeGrafter"/>
</dbReference>
<keyword evidence="4" id="KW-1185">Reference proteome</keyword>
<dbReference type="CDD" id="cd07302">
    <property type="entry name" value="CHD"/>
    <property type="match status" value="1"/>
</dbReference>
<dbReference type="GO" id="GO:0008074">
    <property type="term" value="C:guanylate cyclase complex, soluble"/>
    <property type="evidence" value="ECO:0007669"/>
    <property type="project" value="TreeGrafter"/>
</dbReference>
<dbReference type="PANTHER" id="PTHR45655">
    <property type="entry name" value="GUANYLATE CYCLASE SOLUBLE SUBUNIT BETA-2"/>
    <property type="match status" value="1"/>
</dbReference>
<dbReference type="InterPro" id="IPR029787">
    <property type="entry name" value="Nucleotide_cyclase"/>
</dbReference>
<organism evidence="3 4">
    <name type="scientific">Stappia sediminis</name>
    <dbReference type="NCBI Taxonomy" id="2692190"/>
    <lineage>
        <taxon>Bacteria</taxon>
        <taxon>Pseudomonadati</taxon>
        <taxon>Pseudomonadota</taxon>
        <taxon>Alphaproteobacteria</taxon>
        <taxon>Hyphomicrobiales</taxon>
        <taxon>Stappiaceae</taxon>
        <taxon>Stappia</taxon>
    </lineage>
</organism>
<dbReference type="InterPro" id="IPR001054">
    <property type="entry name" value="A/G_cyclase"/>
</dbReference>
<dbReference type="SUPFAM" id="SSF55073">
    <property type="entry name" value="Nucleotide cyclase"/>
    <property type="match status" value="1"/>
</dbReference>
<protein>
    <submittedName>
        <fullName evidence="3">Adenylate/guanylate cyclase domain-containing protein</fullName>
    </submittedName>
</protein>
<dbReference type="GO" id="GO:0004383">
    <property type="term" value="F:guanylate cyclase activity"/>
    <property type="evidence" value="ECO:0007669"/>
    <property type="project" value="TreeGrafter"/>
</dbReference>
<dbReference type="PANTHER" id="PTHR45655:SF13">
    <property type="entry name" value="SOLUBLE GUANYLATE CYCLASE GCY-32-RELATED"/>
    <property type="match status" value="1"/>
</dbReference>
<gene>
    <name evidence="3" type="ORF">GR183_08200</name>
</gene>
<feature type="domain" description="Guanylate cyclase" evidence="2">
    <location>
        <begin position="169"/>
        <end position="296"/>
    </location>
</feature>
<dbReference type="Pfam" id="PF00211">
    <property type="entry name" value="Guanylate_cyc"/>
    <property type="match status" value="1"/>
</dbReference>
<dbReference type="AlphaFoldDB" id="A0A7X3LTN6"/>
<name>A0A7X3LTN6_9HYPH</name>
<keyword evidence="1" id="KW-0175">Coiled coil</keyword>
<accession>A0A7X3LTN6</accession>
<dbReference type="GO" id="GO:0070482">
    <property type="term" value="P:response to oxygen levels"/>
    <property type="evidence" value="ECO:0007669"/>
    <property type="project" value="TreeGrafter"/>
</dbReference>
<dbReference type="PROSITE" id="PS50125">
    <property type="entry name" value="GUANYLATE_CYCLASE_2"/>
    <property type="match status" value="1"/>
</dbReference>
<proteinExistence type="predicted"/>
<evidence type="ECO:0000313" key="4">
    <source>
        <dbReference type="Proteomes" id="UP000433101"/>
    </source>
</evidence>
<dbReference type="SMART" id="SM00044">
    <property type="entry name" value="CYCc"/>
    <property type="match status" value="1"/>
</dbReference>
<comment type="caution">
    <text evidence="3">The sequence shown here is derived from an EMBL/GenBank/DDBJ whole genome shotgun (WGS) entry which is preliminary data.</text>
</comment>
<reference evidence="3 4" key="1">
    <citation type="submission" date="2019-12" db="EMBL/GenBank/DDBJ databases">
        <authorList>
            <person name="Li M."/>
        </authorList>
    </citation>
    <scope>NUCLEOTIDE SEQUENCE [LARGE SCALE GENOMIC DNA]</scope>
    <source>
        <strain evidence="3 4">GBMRC 2046</strain>
    </source>
</reference>
<evidence type="ECO:0000256" key="1">
    <source>
        <dbReference type="SAM" id="Coils"/>
    </source>
</evidence>
<evidence type="ECO:0000313" key="3">
    <source>
        <dbReference type="EMBL" id="MXN64886.1"/>
    </source>
</evidence>
<dbReference type="Gene3D" id="6.10.250.780">
    <property type="match status" value="1"/>
</dbReference>
<dbReference type="RefSeq" id="WP_160775124.1">
    <property type="nucleotide sequence ID" value="NZ_WUMV01000003.1"/>
</dbReference>
<dbReference type="Proteomes" id="UP000433101">
    <property type="component" value="Unassembled WGS sequence"/>
</dbReference>
<evidence type="ECO:0000259" key="2">
    <source>
        <dbReference type="PROSITE" id="PS50125"/>
    </source>
</evidence>
<dbReference type="GO" id="GO:0004016">
    <property type="term" value="F:adenylate cyclase activity"/>
    <property type="evidence" value="ECO:0007669"/>
    <property type="project" value="UniProtKB-ARBA"/>
</dbReference>
<dbReference type="Gene3D" id="3.30.70.1230">
    <property type="entry name" value="Nucleotide cyclase"/>
    <property type="match status" value="1"/>
</dbReference>
<dbReference type="EMBL" id="WUMV01000003">
    <property type="protein sequence ID" value="MXN64886.1"/>
    <property type="molecule type" value="Genomic_DNA"/>
</dbReference>
<sequence>MNLERFNELLLKSIGVGLAVADAGTFEILVTNDCWDDWFGRGDKSAFLPEVFPEFDAERLEKRLAAEKPYLLDVAASSGKRKISLAAKISRHSRNDLSVLMVECQNVTKIKEMEYMIQSYSSMVEKQNRELRREKERVEKVLLNIMPKTIYDEWKQFGVTAPQRYDNVSILMLDFAGFTDMAVTEDPPALISELNDIFTSFDRIVEQFGCERLKTVGDAYIAVSGISEASPDHASNIAAVALRVLHFLDRRNVTHHQTWRCRMGLASAPVVGSIVGVQKYVYDLFGPGMNLAARLESLAEPMQILMHEEFRKLLDRSFVAKEIGPTVIRGFGEKTVFELVGSDEL</sequence>
<feature type="coiled-coil region" evidence="1">
    <location>
        <begin position="117"/>
        <end position="144"/>
    </location>
</feature>